<reference evidence="2 3" key="1">
    <citation type="submission" date="2017-08" db="EMBL/GenBank/DDBJ databases">
        <title>Infants hospitalized years apart are colonized by the same room-sourced microbial strains.</title>
        <authorList>
            <person name="Brooks B."/>
            <person name="Olm M.R."/>
            <person name="Firek B.A."/>
            <person name="Baker R."/>
            <person name="Thomas B.C."/>
            <person name="Morowitz M.J."/>
            <person name="Banfield J.F."/>
        </authorList>
    </citation>
    <scope>NUCLEOTIDE SEQUENCE [LARGE SCALE GENOMIC DNA]</scope>
    <source>
        <strain evidence="2">S2_003_000_R2_11</strain>
    </source>
</reference>
<gene>
    <name evidence="2" type="ORF">DI533_04735</name>
</gene>
<evidence type="ECO:0000313" key="2">
    <source>
        <dbReference type="EMBL" id="PZQ99939.1"/>
    </source>
</evidence>
<sequence>MQQSPPPSLTTPPPGPVALPPRGLSQRETEIYWGRDRSGYRQCIGQLEGLTAWTLPPQNRS</sequence>
<accession>A0A2W5SCW6</accession>
<organism evidence="2 3">
    <name type="scientific">Cereibacter sphaeroides</name>
    <name type="common">Rhodobacter sphaeroides</name>
    <dbReference type="NCBI Taxonomy" id="1063"/>
    <lineage>
        <taxon>Bacteria</taxon>
        <taxon>Pseudomonadati</taxon>
        <taxon>Pseudomonadota</taxon>
        <taxon>Alphaproteobacteria</taxon>
        <taxon>Rhodobacterales</taxon>
        <taxon>Paracoccaceae</taxon>
        <taxon>Cereibacter</taxon>
    </lineage>
</organism>
<dbReference type="Proteomes" id="UP000248975">
    <property type="component" value="Unassembled WGS sequence"/>
</dbReference>
<protein>
    <submittedName>
        <fullName evidence="2">Uncharacterized protein</fullName>
    </submittedName>
</protein>
<name>A0A2W5SCW6_CERSP</name>
<dbReference type="EMBL" id="QFQS01000001">
    <property type="protein sequence ID" value="PZQ99939.1"/>
    <property type="molecule type" value="Genomic_DNA"/>
</dbReference>
<feature type="compositionally biased region" description="Pro residues" evidence="1">
    <location>
        <begin position="1"/>
        <end position="19"/>
    </location>
</feature>
<comment type="caution">
    <text evidence="2">The sequence shown here is derived from an EMBL/GenBank/DDBJ whole genome shotgun (WGS) entry which is preliminary data.</text>
</comment>
<feature type="region of interest" description="Disordered" evidence="1">
    <location>
        <begin position="1"/>
        <end position="25"/>
    </location>
</feature>
<evidence type="ECO:0000256" key="1">
    <source>
        <dbReference type="SAM" id="MobiDB-lite"/>
    </source>
</evidence>
<evidence type="ECO:0000313" key="3">
    <source>
        <dbReference type="Proteomes" id="UP000248975"/>
    </source>
</evidence>
<dbReference type="AlphaFoldDB" id="A0A2W5SCW6"/>
<proteinExistence type="predicted"/>